<dbReference type="EnsemblPlants" id="AET2Gv20467500.1">
    <property type="protein sequence ID" value="AET2Gv20467500.1"/>
    <property type="gene ID" value="AET2Gv20467500"/>
</dbReference>
<reference evidence="7" key="4">
    <citation type="submission" date="2019-03" db="UniProtKB">
        <authorList>
            <consortium name="EnsemblPlants"/>
        </authorList>
    </citation>
    <scope>IDENTIFICATION</scope>
</reference>
<feature type="domain" description="Late embryogenesis abundant protein LEA-2 subgroup" evidence="6">
    <location>
        <begin position="158"/>
        <end position="257"/>
    </location>
</feature>
<dbReference type="GO" id="GO:0005886">
    <property type="term" value="C:plasma membrane"/>
    <property type="evidence" value="ECO:0007669"/>
    <property type="project" value="TreeGrafter"/>
</dbReference>
<keyword evidence="2 5" id="KW-0812">Transmembrane</keyword>
<evidence type="ECO:0000256" key="3">
    <source>
        <dbReference type="ARBA" id="ARBA00022989"/>
    </source>
</evidence>
<evidence type="ECO:0000256" key="2">
    <source>
        <dbReference type="ARBA" id="ARBA00022692"/>
    </source>
</evidence>
<feature type="transmembrane region" description="Helical" evidence="5">
    <location>
        <begin position="98"/>
        <end position="123"/>
    </location>
</feature>
<dbReference type="InterPro" id="IPR004864">
    <property type="entry name" value="LEA_2"/>
</dbReference>
<keyword evidence="3 5" id="KW-1133">Transmembrane helix</keyword>
<evidence type="ECO:0000259" key="6">
    <source>
        <dbReference type="Pfam" id="PF03168"/>
    </source>
</evidence>
<reference evidence="7" key="3">
    <citation type="journal article" date="2017" name="Nature">
        <title>Genome sequence of the progenitor of the wheat D genome Aegilops tauschii.</title>
        <authorList>
            <person name="Luo M.C."/>
            <person name="Gu Y.Q."/>
            <person name="Puiu D."/>
            <person name="Wang H."/>
            <person name="Twardziok S.O."/>
            <person name="Deal K.R."/>
            <person name="Huo N."/>
            <person name="Zhu T."/>
            <person name="Wang L."/>
            <person name="Wang Y."/>
            <person name="McGuire P.E."/>
            <person name="Liu S."/>
            <person name="Long H."/>
            <person name="Ramasamy R.K."/>
            <person name="Rodriguez J.C."/>
            <person name="Van S.L."/>
            <person name="Yuan L."/>
            <person name="Wang Z."/>
            <person name="Xia Z."/>
            <person name="Xiao L."/>
            <person name="Anderson O.D."/>
            <person name="Ouyang S."/>
            <person name="Liang Y."/>
            <person name="Zimin A.V."/>
            <person name="Pertea G."/>
            <person name="Qi P."/>
            <person name="Bennetzen J.L."/>
            <person name="Dai X."/>
            <person name="Dawson M.W."/>
            <person name="Muller H.G."/>
            <person name="Kugler K."/>
            <person name="Rivarola-Duarte L."/>
            <person name="Spannagl M."/>
            <person name="Mayer K.F.X."/>
            <person name="Lu F.H."/>
            <person name="Bevan M.W."/>
            <person name="Leroy P."/>
            <person name="Li P."/>
            <person name="You F.M."/>
            <person name="Sun Q."/>
            <person name="Liu Z."/>
            <person name="Lyons E."/>
            <person name="Wicker T."/>
            <person name="Salzberg S.L."/>
            <person name="Devos K.M."/>
            <person name="Dvorak J."/>
        </authorList>
    </citation>
    <scope>NUCLEOTIDE SEQUENCE [LARGE SCALE GENOMIC DNA]</scope>
    <source>
        <strain evidence="7">cv. AL8/78</strain>
    </source>
</reference>
<evidence type="ECO:0000256" key="4">
    <source>
        <dbReference type="ARBA" id="ARBA00023136"/>
    </source>
</evidence>
<dbReference type="InterPro" id="IPR044839">
    <property type="entry name" value="NDR1-like"/>
</dbReference>
<dbReference type="AlphaFoldDB" id="A0A453BDF9"/>
<comment type="subcellular location">
    <subcellularLocation>
        <location evidence="1">Membrane</location>
        <topology evidence="1">Single-pass membrane protein</topology>
    </subcellularLocation>
</comment>
<dbReference type="PANTHER" id="PTHR31234">
    <property type="entry name" value="LATE EMBRYOGENESIS ABUNDANT (LEA) HYDROXYPROLINE-RICH GLYCOPROTEIN FAMILY"/>
    <property type="match status" value="1"/>
</dbReference>
<name>A0A453BDF9_AEGTS</name>
<evidence type="ECO:0000256" key="5">
    <source>
        <dbReference type="SAM" id="Phobius"/>
    </source>
</evidence>
<dbReference type="PANTHER" id="PTHR31234:SF2">
    <property type="entry name" value="OS05G0199100 PROTEIN"/>
    <property type="match status" value="1"/>
</dbReference>
<dbReference type="GO" id="GO:0098542">
    <property type="term" value="P:defense response to other organism"/>
    <property type="evidence" value="ECO:0007669"/>
    <property type="project" value="InterPro"/>
</dbReference>
<dbReference type="Proteomes" id="UP000015105">
    <property type="component" value="Chromosome 2D"/>
</dbReference>
<keyword evidence="4 5" id="KW-0472">Membrane</keyword>
<reference evidence="7" key="5">
    <citation type="journal article" date="2021" name="G3 (Bethesda)">
        <title>Aegilops tauschii genome assembly Aet v5.0 features greater sequence contiguity and improved annotation.</title>
        <authorList>
            <person name="Wang L."/>
            <person name="Zhu T."/>
            <person name="Rodriguez J.C."/>
            <person name="Deal K.R."/>
            <person name="Dubcovsky J."/>
            <person name="McGuire P.E."/>
            <person name="Lux T."/>
            <person name="Spannagl M."/>
            <person name="Mayer K.F.X."/>
            <person name="Baldrich P."/>
            <person name="Meyers B.C."/>
            <person name="Huo N."/>
            <person name="Gu Y.Q."/>
            <person name="Zhou H."/>
            <person name="Devos K.M."/>
            <person name="Bennetzen J.L."/>
            <person name="Unver T."/>
            <person name="Budak H."/>
            <person name="Gulick P.J."/>
            <person name="Galiba G."/>
            <person name="Kalapos B."/>
            <person name="Nelson D.R."/>
            <person name="Li P."/>
            <person name="You F.M."/>
            <person name="Luo M.C."/>
            <person name="Dvorak J."/>
        </authorList>
    </citation>
    <scope>NUCLEOTIDE SEQUENCE [LARGE SCALE GENOMIC DNA]</scope>
    <source>
        <strain evidence="7">cv. AL8/78</strain>
    </source>
</reference>
<dbReference type="Pfam" id="PF03168">
    <property type="entry name" value="LEA_2"/>
    <property type="match status" value="1"/>
</dbReference>
<evidence type="ECO:0000313" key="8">
    <source>
        <dbReference type="Proteomes" id="UP000015105"/>
    </source>
</evidence>
<reference evidence="8" key="2">
    <citation type="journal article" date="2017" name="Nat. Plants">
        <title>The Aegilops tauschii genome reveals multiple impacts of transposons.</title>
        <authorList>
            <person name="Zhao G."/>
            <person name="Zou C."/>
            <person name="Li K."/>
            <person name="Wang K."/>
            <person name="Li T."/>
            <person name="Gao L."/>
            <person name="Zhang X."/>
            <person name="Wang H."/>
            <person name="Yang Z."/>
            <person name="Liu X."/>
            <person name="Jiang W."/>
            <person name="Mao L."/>
            <person name="Kong X."/>
            <person name="Jiao Y."/>
            <person name="Jia J."/>
        </authorList>
    </citation>
    <scope>NUCLEOTIDE SEQUENCE [LARGE SCALE GENOMIC DNA]</scope>
    <source>
        <strain evidence="8">cv. AL8/78</strain>
    </source>
</reference>
<keyword evidence="8" id="KW-1185">Reference proteome</keyword>
<reference evidence="8" key="1">
    <citation type="journal article" date="2014" name="Science">
        <title>Ancient hybridizations among the ancestral genomes of bread wheat.</title>
        <authorList>
            <consortium name="International Wheat Genome Sequencing Consortium,"/>
            <person name="Marcussen T."/>
            <person name="Sandve S.R."/>
            <person name="Heier L."/>
            <person name="Spannagl M."/>
            <person name="Pfeifer M."/>
            <person name="Jakobsen K.S."/>
            <person name="Wulff B.B."/>
            <person name="Steuernagel B."/>
            <person name="Mayer K.F."/>
            <person name="Olsen O.A."/>
        </authorList>
    </citation>
    <scope>NUCLEOTIDE SEQUENCE [LARGE SCALE GENOMIC DNA]</scope>
    <source>
        <strain evidence="8">cv. AL8/78</strain>
    </source>
</reference>
<dbReference type="Gramene" id="AET2Gv20467500.1">
    <property type="protein sequence ID" value="AET2Gv20467500.1"/>
    <property type="gene ID" value="AET2Gv20467500"/>
</dbReference>
<evidence type="ECO:0000256" key="1">
    <source>
        <dbReference type="ARBA" id="ARBA00004167"/>
    </source>
</evidence>
<accession>A0A453BDF9</accession>
<dbReference type="STRING" id="200361.A0A453BDF9"/>
<organism evidence="7 8">
    <name type="scientific">Aegilops tauschii subsp. strangulata</name>
    <name type="common">Goatgrass</name>
    <dbReference type="NCBI Taxonomy" id="200361"/>
    <lineage>
        <taxon>Eukaryota</taxon>
        <taxon>Viridiplantae</taxon>
        <taxon>Streptophyta</taxon>
        <taxon>Embryophyta</taxon>
        <taxon>Tracheophyta</taxon>
        <taxon>Spermatophyta</taxon>
        <taxon>Magnoliopsida</taxon>
        <taxon>Liliopsida</taxon>
        <taxon>Poales</taxon>
        <taxon>Poaceae</taxon>
        <taxon>BOP clade</taxon>
        <taxon>Pooideae</taxon>
        <taxon>Triticodae</taxon>
        <taxon>Triticeae</taxon>
        <taxon>Triticinae</taxon>
        <taxon>Aegilops</taxon>
    </lineage>
</organism>
<proteinExistence type="predicted"/>
<protein>
    <recommendedName>
        <fullName evidence="6">Late embryogenesis abundant protein LEA-2 subgroup domain-containing protein</fullName>
    </recommendedName>
</protein>
<evidence type="ECO:0000313" key="7">
    <source>
        <dbReference type="EnsemblPlants" id="AET2Gv20467500.1"/>
    </source>
</evidence>
<sequence length="280" mass="31001">QQSSSVKASLMGINIQYAHLHQQFCVLASAIFGARQEYYCLAHRGMHGACGPIKRHTQAYASRTPTSVRNSAGAARPAMPRNYRLPSYHRQSPAIRCLNFLCAVLLTLVLIAGIILFVLWLSLRPHRPKFTLTDFSIPNVNRQSGAANLPVKFAVNEHNPNQKIGIHFEAVYGSVYYDDELIASGPVMYPFYQPPKGDTLVQGELAASGPTPTDPAWQRFASEVGAGSVGLRLVLNSTVRFQVKVWDTKEHHMKADCGFKISGDGSLHQEDRNTPCTLYF</sequence>